<dbReference type="Proteomes" id="UP000614272">
    <property type="component" value="Unassembled WGS sequence"/>
</dbReference>
<dbReference type="RefSeq" id="WP_099035554.1">
    <property type="nucleotide sequence ID" value="NZ_BMGJ01000003.1"/>
</dbReference>
<dbReference type="InterPro" id="IPR036388">
    <property type="entry name" value="WH-like_DNA-bd_sf"/>
</dbReference>
<evidence type="ECO:0000313" key="2">
    <source>
        <dbReference type="EMBL" id="GGD58868.1"/>
    </source>
</evidence>
<name>A0ABQ1R5K5_9ALTE</name>
<keyword evidence="3" id="KW-1185">Reference proteome</keyword>
<evidence type="ECO:0008006" key="4">
    <source>
        <dbReference type="Google" id="ProtNLM"/>
    </source>
</evidence>
<feature type="compositionally biased region" description="Basic residues" evidence="1">
    <location>
        <begin position="143"/>
        <end position="153"/>
    </location>
</feature>
<feature type="compositionally biased region" description="Basic and acidic residues" evidence="1">
    <location>
        <begin position="132"/>
        <end position="142"/>
    </location>
</feature>
<feature type="region of interest" description="Disordered" evidence="1">
    <location>
        <begin position="132"/>
        <end position="162"/>
    </location>
</feature>
<organism evidence="2 3">
    <name type="scientific">Lacimicrobium alkaliphilum</name>
    <dbReference type="NCBI Taxonomy" id="1526571"/>
    <lineage>
        <taxon>Bacteria</taxon>
        <taxon>Pseudomonadati</taxon>
        <taxon>Pseudomonadota</taxon>
        <taxon>Gammaproteobacteria</taxon>
        <taxon>Alteromonadales</taxon>
        <taxon>Alteromonadaceae</taxon>
        <taxon>Lacimicrobium</taxon>
    </lineage>
</organism>
<gene>
    <name evidence="2" type="ORF">GCM10011357_12670</name>
</gene>
<accession>A0ABQ1R5K5</accession>
<evidence type="ECO:0000313" key="3">
    <source>
        <dbReference type="Proteomes" id="UP000614272"/>
    </source>
</evidence>
<comment type="caution">
    <text evidence="2">The sequence shown here is derived from an EMBL/GenBank/DDBJ whole genome shotgun (WGS) entry which is preliminary data.</text>
</comment>
<reference evidence="3" key="1">
    <citation type="journal article" date="2019" name="Int. J. Syst. Evol. Microbiol.">
        <title>The Global Catalogue of Microorganisms (GCM) 10K type strain sequencing project: providing services to taxonomists for standard genome sequencing and annotation.</title>
        <authorList>
            <consortium name="The Broad Institute Genomics Platform"/>
            <consortium name="The Broad Institute Genome Sequencing Center for Infectious Disease"/>
            <person name="Wu L."/>
            <person name="Ma J."/>
        </authorList>
    </citation>
    <scope>NUCLEOTIDE SEQUENCE [LARGE SCALE GENOMIC DNA]</scope>
    <source>
        <strain evidence="3">CGMCC 1.12923</strain>
    </source>
</reference>
<dbReference type="Gene3D" id="1.10.10.10">
    <property type="entry name" value="Winged helix-like DNA-binding domain superfamily/Winged helix DNA-binding domain"/>
    <property type="match status" value="1"/>
</dbReference>
<dbReference type="SUPFAM" id="SSF46785">
    <property type="entry name" value="Winged helix' DNA-binding domain"/>
    <property type="match status" value="1"/>
</dbReference>
<proteinExistence type="predicted"/>
<evidence type="ECO:0000256" key="1">
    <source>
        <dbReference type="SAM" id="MobiDB-lite"/>
    </source>
</evidence>
<sequence length="162" mass="18406">MTAKVKKTAEQDIKANERKWGKLLMDAGWTAFPSIILEKQHALGLTAMDVNIILYLSTHWWEAERKPYPSKKTIAQALGVTPRTIQKRIASLEQMGFVKREYRPHELKGNDTNVYDFSGLIEATEPFAQEKLEEKAAAQEAKKARKSRVKPKLKGIDGGKKR</sequence>
<dbReference type="Pfam" id="PF13730">
    <property type="entry name" value="HTH_36"/>
    <property type="match status" value="1"/>
</dbReference>
<protein>
    <recommendedName>
        <fullName evidence="4">Helix-turn-helix domain-containing protein</fullName>
    </recommendedName>
</protein>
<dbReference type="EMBL" id="BMGJ01000003">
    <property type="protein sequence ID" value="GGD58868.1"/>
    <property type="molecule type" value="Genomic_DNA"/>
</dbReference>
<dbReference type="InterPro" id="IPR036390">
    <property type="entry name" value="WH_DNA-bd_sf"/>
</dbReference>